<protein>
    <recommendedName>
        <fullName evidence="6">HTTM-like domain-containing protein</fullName>
    </recommendedName>
</protein>
<keyword evidence="8" id="KW-1185">Reference proteome</keyword>
<dbReference type="Proteomes" id="UP001285352">
    <property type="component" value="Unassembled WGS sequence"/>
</dbReference>
<evidence type="ECO:0000256" key="5">
    <source>
        <dbReference type="SAM" id="Phobius"/>
    </source>
</evidence>
<dbReference type="PANTHER" id="PTHR39535:SF2">
    <property type="entry name" value="HTTM DOMAIN-CONTAINING PROTEIN"/>
    <property type="match status" value="1"/>
</dbReference>
<comment type="subcellular location">
    <subcellularLocation>
        <location evidence="1">Endomembrane system</location>
        <topology evidence="1">Multi-pass membrane protein</topology>
    </subcellularLocation>
</comment>
<feature type="domain" description="HTTM-like" evidence="6">
    <location>
        <begin position="18"/>
        <end position="286"/>
    </location>
</feature>
<dbReference type="InterPro" id="IPR011020">
    <property type="entry name" value="HTTM-like"/>
</dbReference>
<gene>
    <name evidence="7" type="ORF">SK854_32870</name>
</gene>
<feature type="transmembrane region" description="Helical" evidence="5">
    <location>
        <begin position="219"/>
        <end position="244"/>
    </location>
</feature>
<evidence type="ECO:0000259" key="6">
    <source>
        <dbReference type="SMART" id="SM00752"/>
    </source>
</evidence>
<evidence type="ECO:0000256" key="4">
    <source>
        <dbReference type="ARBA" id="ARBA00023136"/>
    </source>
</evidence>
<evidence type="ECO:0000256" key="1">
    <source>
        <dbReference type="ARBA" id="ARBA00004127"/>
    </source>
</evidence>
<proteinExistence type="predicted"/>
<reference evidence="7 8" key="1">
    <citation type="submission" date="2023-11" db="EMBL/GenBank/DDBJ databases">
        <title>Lentzea sokolovensis, sp. nov., Lentzea kristufkii, sp. nov., and Lentzea miocenensis, sp. nov., rare actinobacteria from Sokolov Coal Basin, Miocene lacustrine sediment, Czech Republic.</title>
        <authorList>
            <person name="Lara A."/>
            <person name="Kotroba L."/>
            <person name="Nouioui I."/>
            <person name="Neumann-Schaal M."/>
            <person name="Mast Y."/>
            <person name="Chronakova A."/>
        </authorList>
    </citation>
    <scope>NUCLEOTIDE SEQUENCE [LARGE SCALE GENOMIC DNA]</scope>
    <source>
        <strain evidence="7 8">BCCO 10_0061</strain>
    </source>
</reference>
<name>A0ABU4V587_9PSEU</name>
<dbReference type="InterPro" id="IPR052964">
    <property type="entry name" value="Sporulation_signal_mat"/>
</dbReference>
<evidence type="ECO:0000256" key="2">
    <source>
        <dbReference type="ARBA" id="ARBA00022692"/>
    </source>
</evidence>
<accession>A0ABU4V587</accession>
<evidence type="ECO:0000256" key="3">
    <source>
        <dbReference type="ARBA" id="ARBA00022989"/>
    </source>
</evidence>
<keyword evidence="4 5" id="KW-0472">Membrane</keyword>
<keyword evidence="3 5" id="KW-1133">Transmembrane helix</keyword>
<keyword evidence="2 5" id="KW-0812">Transmembrane</keyword>
<feature type="transmembrane region" description="Helical" evidence="5">
    <location>
        <begin position="251"/>
        <end position="281"/>
    </location>
</feature>
<organism evidence="7 8">
    <name type="scientific">Lentzea sokolovensis</name>
    <dbReference type="NCBI Taxonomy" id="3095429"/>
    <lineage>
        <taxon>Bacteria</taxon>
        <taxon>Bacillati</taxon>
        <taxon>Actinomycetota</taxon>
        <taxon>Actinomycetes</taxon>
        <taxon>Pseudonocardiales</taxon>
        <taxon>Pseudonocardiaceae</taxon>
        <taxon>Lentzea</taxon>
    </lineage>
</organism>
<evidence type="ECO:0000313" key="8">
    <source>
        <dbReference type="Proteomes" id="UP001285352"/>
    </source>
</evidence>
<dbReference type="PANTHER" id="PTHR39535">
    <property type="entry name" value="SPORULATION-DELAYING PROTEIN SDPB"/>
    <property type="match status" value="1"/>
</dbReference>
<dbReference type="RefSeq" id="WP_319979020.1">
    <property type="nucleotide sequence ID" value="NZ_JAXAVU010000013.1"/>
</dbReference>
<dbReference type="SMART" id="SM00752">
    <property type="entry name" value="HTTM"/>
    <property type="match status" value="1"/>
</dbReference>
<comment type="caution">
    <text evidence="7">The sequence shown here is derived from an EMBL/GenBank/DDBJ whole genome shotgun (WGS) entry which is preliminary data.</text>
</comment>
<sequence>MRWFAELRRRWVSAADVTEPRGPALAVGRSLLALAQLATLAFNSDGVLFAQPDGMRCNGLSSLSMWCLAQETNHGLLVIRIVSISVLLVVLSGYRPRLTCVPHWYVTFCMTAAMPMANGGDRALQIATLLLIPVCLGDDRTWQWGRPRSPLPAQWRGASFAAGITLRLQLSVIYVIGVVSKLTDPLWRQGSAMLAIAHHHVAGFPRPVLNLLELPLRSYWIVAAASWSVIAVQLAIAVLVWCGLRARRCALVAGVGLHAGIMFLMSLPVFGLVMISVLLVVCAPWRQVVHNEGTGSELEHRARSVRS</sequence>
<evidence type="ECO:0000313" key="7">
    <source>
        <dbReference type="EMBL" id="MDX8146948.1"/>
    </source>
</evidence>
<dbReference type="EMBL" id="JAXAVU010000013">
    <property type="protein sequence ID" value="MDX8146948.1"/>
    <property type="molecule type" value="Genomic_DNA"/>
</dbReference>